<evidence type="ECO:0000313" key="8">
    <source>
        <dbReference type="EMBL" id="TET92827.1"/>
    </source>
</evidence>
<name>A0A523YMW2_UNCAE</name>
<comment type="catalytic activity">
    <reaction evidence="5">
        <text>N-acetyl-alpha-D-glucosamine 1-phosphate + UTP + H(+) = UDP-N-acetyl-alpha-D-glucosamine + diphosphate</text>
        <dbReference type="Rhea" id="RHEA:13509"/>
        <dbReference type="ChEBI" id="CHEBI:15378"/>
        <dbReference type="ChEBI" id="CHEBI:33019"/>
        <dbReference type="ChEBI" id="CHEBI:46398"/>
        <dbReference type="ChEBI" id="CHEBI:57705"/>
        <dbReference type="ChEBI" id="CHEBI:57776"/>
        <dbReference type="EC" id="2.7.7.23"/>
    </reaction>
</comment>
<dbReference type="InterPro" id="IPR050065">
    <property type="entry name" value="GlmU-like"/>
</dbReference>
<dbReference type="Pfam" id="PF00483">
    <property type="entry name" value="NTP_transferase"/>
    <property type="match status" value="1"/>
</dbReference>
<dbReference type="Proteomes" id="UP000316925">
    <property type="component" value="Unassembled WGS sequence"/>
</dbReference>
<evidence type="ECO:0000256" key="2">
    <source>
        <dbReference type="ARBA" id="ARBA00022695"/>
    </source>
</evidence>
<comment type="catalytic activity">
    <reaction evidence="4">
        <text>alpha-D-glucosamine 1-phosphate + acetyl-CoA = N-acetyl-alpha-D-glucosamine 1-phosphate + CoA + H(+)</text>
        <dbReference type="Rhea" id="RHEA:13725"/>
        <dbReference type="ChEBI" id="CHEBI:15378"/>
        <dbReference type="ChEBI" id="CHEBI:57287"/>
        <dbReference type="ChEBI" id="CHEBI:57288"/>
        <dbReference type="ChEBI" id="CHEBI:57776"/>
        <dbReference type="ChEBI" id="CHEBI:58516"/>
        <dbReference type="EC" id="2.3.1.157"/>
    </reaction>
</comment>
<comment type="caution">
    <text evidence="8">The sequence shown here is derived from an EMBL/GenBank/DDBJ whole genome shotgun (WGS) entry which is preliminary data.</text>
</comment>
<evidence type="ECO:0000259" key="7">
    <source>
        <dbReference type="Pfam" id="PF00483"/>
    </source>
</evidence>
<evidence type="ECO:0000256" key="6">
    <source>
        <dbReference type="ARBA" id="ARBA00049628"/>
    </source>
</evidence>
<evidence type="ECO:0000256" key="4">
    <source>
        <dbReference type="ARBA" id="ARBA00048247"/>
    </source>
</evidence>
<evidence type="ECO:0000256" key="5">
    <source>
        <dbReference type="ARBA" id="ARBA00048493"/>
    </source>
</evidence>
<reference evidence="8 9" key="1">
    <citation type="submission" date="2019-03" db="EMBL/GenBank/DDBJ databases">
        <title>Metabolic potential of uncultured bacteria and archaea associated with petroleum seepage in deep-sea sediments.</title>
        <authorList>
            <person name="Dong X."/>
            <person name="Hubert C."/>
        </authorList>
    </citation>
    <scope>NUCLEOTIDE SEQUENCE [LARGE SCALE GENOMIC DNA]</scope>
    <source>
        <strain evidence="8">E29_bin28</strain>
    </source>
</reference>
<feature type="non-terminal residue" evidence="8">
    <location>
        <position position="1"/>
    </location>
</feature>
<protein>
    <recommendedName>
        <fullName evidence="7">Nucleotidyl transferase domain-containing protein</fullName>
    </recommendedName>
</protein>
<dbReference type="Gene3D" id="3.90.550.10">
    <property type="entry name" value="Spore Coat Polysaccharide Biosynthesis Protein SpsA, Chain A"/>
    <property type="match status" value="1"/>
</dbReference>
<dbReference type="InterPro" id="IPR029044">
    <property type="entry name" value="Nucleotide-diphossugar_trans"/>
</dbReference>
<proteinExistence type="predicted"/>
<evidence type="ECO:0000256" key="1">
    <source>
        <dbReference type="ARBA" id="ARBA00022679"/>
    </source>
</evidence>
<comment type="function">
    <text evidence="6">Catalyzes the last two sequential reactions in the de novo biosynthetic pathway for UDP-N-acetylglucosamine (UDP-GlcNAc). The C-terminal domain catalyzes the transfer of acetyl group from acetyl coenzyme A to glucosamine-1-phosphate (GlcN-1-P) to produce N-acetylglucosamine-1-phosphate (GlcNAc-1-P), which is converted into UDP-GlcNAc by the transfer of uridine 5-monophosphate (from uridine 5-triphosphate), a reaction catalyzed by the N-terminal domain.</text>
</comment>
<gene>
    <name evidence="8" type="ORF">E3J33_03010</name>
</gene>
<feature type="domain" description="Nucleotidyl transferase" evidence="7">
    <location>
        <begin position="47"/>
        <end position="259"/>
    </location>
</feature>
<dbReference type="AlphaFoldDB" id="A0A523YMW2"/>
<dbReference type="GO" id="GO:0003977">
    <property type="term" value="F:UDP-N-acetylglucosamine diphosphorylase activity"/>
    <property type="evidence" value="ECO:0007669"/>
    <property type="project" value="UniProtKB-EC"/>
</dbReference>
<accession>A0A523YMW2</accession>
<evidence type="ECO:0000256" key="3">
    <source>
        <dbReference type="ARBA" id="ARBA00023315"/>
    </source>
</evidence>
<organism evidence="8 9">
    <name type="scientific">Aerophobetes bacterium</name>
    <dbReference type="NCBI Taxonomy" id="2030807"/>
    <lineage>
        <taxon>Bacteria</taxon>
        <taxon>Candidatus Aerophobota</taxon>
    </lineage>
</organism>
<dbReference type="PANTHER" id="PTHR43584">
    <property type="entry name" value="NUCLEOTIDYL TRANSFERASE"/>
    <property type="match status" value="1"/>
</dbReference>
<evidence type="ECO:0000313" key="9">
    <source>
        <dbReference type="Proteomes" id="UP000316925"/>
    </source>
</evidence>
<sequence length="291" mass="32523">RLTTGGAGFERLSVVELTNSELVDMLGQLIKEGNKEKKERKMKDVRAVVLAAGEGTRMNSELIKLAHTLTYQALVKFAVDACVRSGIGRTIVVVGHQAERIRSILGEGFDYVHQEKRLGTGDALKRAIPLLENFKGELVVLPGDDPFITAPILIQLVEHQRKARPAATVLTACLPDPSHYGRVIRNGYRQIKRIVESKDASPEELKIKEVNSGIYCFNTQSLLPLLSCLDCDNAEKEYYLTDVIELFNQQGFRVEALEAKDPYVALGVNTAEELERAWKILERRREIPPLS</sequence>
<keyword evidence="1" id="KW-0808">Transferase</keyword>
<dbReference type="EMBL" id="SOIJ01000174">
    <property type="protein sequence ID" value="TET92827.1"/>
    <property type="molecule type" value="Genomic_DNA"/>
</dbReference>
<keyword evidence="2" id="KW-0548">Nucleotidyltransferase</keyword>
<dbReference type="SUPFAM" id="SSF53448">
    <property type="entry name" value="Nucleotide-diphospho-sugar transferases"/>
    <property type="match status" value="1"/>
</dbReference>
<dbReference type="CDD" id="cd02540">
    <property type="entry name" value="GT2_GlmU_N_bac"/>
    <property type="match status" value="1"/>
</dbReference>
<dbReference type="InterPro" id="IPR005835">
    <property type="entry name" value="NTP_transferase_dom"/>
</dbReference>
<keyword evidence="3" id="KW-0012">Acyltransferase</keyword>
<dbReference type="PANTHER" id="PTHR43584:SF3">
    <property type="entry name" value="BIFUNCTIONAL PROTEIN GLMU"/>
    <property type="match status" value="1"/>
</dbReference>
<dbReference type="GO" id="GO:0019134">
    <property type="term" value="F:glucosamine-1-phosphate N-acetyltransferase activity"/>
    <property type="evidence" value="ECO:0007669"/>
    <property type="project" value="UniProtKB-EC"/>
</dbReference>